<protein>
    <submittedName>
        <fullName evidence="2">TfoX/Sxy family DNA transformation protein</fullName>
    </submittedName>
</protein>
<dbReference type="EMBL" id="CP119528">
    <property type="protein sequence ID" value="WER43219.1"/>
    <property type="molecule type" value="Genomic_DNA"/>
</dbReference>
<reference evidence="2 3" key="1">
    <citation type="submission" date="2023-03" db="EMBL/GenBank/DDBJ databases">
        <title>Complete genome sequence of an Enterococcus faecalis urinary isolate.</title>
        <authorList>
            <person name="Brauer A.L."/>
            <person name="Armbruster C.E."/>
        </authorList>
    </citation>
    <scope>NUCLEOTIDE SEQUENCE [LARGE SCALE GENOMIC DNA]</scope>
    <source>
        <strain evidence="2 3">3143</strain>
    </source>
</reference>
<evidence type="ECO:0000313" key="3">
    <source>
        <dbReference type="Proteomes" id="UP001222182"/>
    </source>
</evidence>
<dbReference type="Pfam" id="PF04994">
    <property type="entry name" value="TfoX_C"/>
    <property type="match status" value="1"/>
</dbReference>
<dbReference type="Proteomes" id="UP001222182">
    <property type="component" value="Chromosome"/>
</dbReference>
<sequence>MSDLIKLPNIGVVLEKKLLLAGIENQEKLKKSGVKKLFFVYDCKVTQMHVYICGSVAKIFN</sequence>
<evidence type="ECO:0000313" key="2">
    <source>
        <dbReference type="EMBL" id="WER43219.1"/>
    </source>
</evidence>
<feature type="domain" description="TfoX C-terminal" evidence="1">
    <location>
        <begin position="3"/>
        <end position="38"/>
    </location>
</feature>
<dbReference type="AlphaFoldDB" id="A0ABD7XPS2"/>
<organism evidence="2 3">
    <name type="scientific">Enterococcus faecalis</name>
    <name type="common">Streptococcus faecalis</name>
    <dbReference type="NCBI Taxonomy" id="1351"/>
    <lineage>
        <taxon>Bacteria</taxon>
        <taxon>Bacillati</taxon>
        <taxon>Bacillota</taxon>
        <taxon>Bacilli</taxon>
        <taxon>Lactobacillales</taxon>
        <taxon>Enterococcaceae</taxon>
        <taxon>Enterococcus</taxon>
    </lineage>
</organism>
<accession>A0ABD7XPS2</accession>
<dbReference type="Gene3D" id="1.10.150.20">
    <property type="entry name" value="5' to 3' exonuclease, C-terminal subdomain"/>
    <property type="match status" value="1"/>
</dbReference>
<dbReference type="InterPro" id="IPR007077">
    <property type="entry name" value="TfoX_C"/>
</dbReference>
<gene>
    <name evidence="2" type="ORF">P0083_02675</name>
</gene>
<evidence type="ECO:0000259" key="1">
    <source>
        <dbReference type="Pfam" id="PF04994"/>
    </source>
</evidence>
<proteinExistence type="predicted"/>
<dbReference type="RefSeq" id="WP_002387735.1">
    <property type="nucleotide sequence ID" value="NZ_AP031218.1"/>
</dbReference>
<name>A0ABD7XPS2_ENTFL</name>